<comment type="subcellular location">
    <subcellularLocation>
        <location evidence="1">Cell membrane</location>
        <topology evidence="1">Multi-pass membrane protein</topology>
    </subcellularLocation>
</comment>
<reference evidence="8 9" key="1">
    <citation type="submission" date="2018-08" db="EMBL/GenBank/DDBJ databases">
        <title>Draft genome sequence of Pseudoalteromonas donghaensis HJ51.</title>
        <authorList>
            <person name="Oh J."/>
            <person name="Roh D."/>
        </authorList>
    </citation>
    <scope>NUCLEOTIDE SEQUENCE [LARGE SCALE GENOMIC DNA]</scope>
    <source>
        <strain evidence="8 9">HJ51</strain>
    </source>
</reference>
<keyword evidence="4 7" id="KW-0812">Transmembrane</keyword>
<feature type="transmembrane region" description="Helical" evidence="7">
    <location>
        <begin position="410"/>
        <end position="428"/>
    </location>
</feature>
<dbReference type="GO" id="GO:0005886">
    <property type="term" value="C:plasma membrane"/>
    <property type="evidence" value="ECO:0007669"/>
    <property type="project" value="UniProtKB-SubCell"/>
</dbReference>
<organism evidence="8 9">
    <name type="scientific">Pseudoalteromonas lipolytica</name>
    <dbReference type="NCBI Taxonomy" id="570156"/>
    <lineage>
        <taxon>Bacteria</taxon>
        <taxon>Pseudomonadati</taxon>
        <taxon>Pseudomonadota</taxon>
        <taxon>Gammaproteobacteria</taxon>
        <taxon>Alteromonadales</taxon>
        <taxon>Pseudoalteromonadaceae</taxon>
        <taxon>Pseudoalteromonas</taxon>
    </lineage>
</organism>
<feature type="transmembrane region" description="Helical" evidence="7">
    <location>
        <begin position="367"/>
        <end position="389"/>
    </location>
</feature>
<evidence type="ECO:0000256" key="7">
    <source>
        <dbReference type="SAM" id="Phobius"/>
    </source>
</evidence>
<dbReference type="PANTHER" id="PTHR34184">
    <property type="entry name" value="UPF0718 PROTEIN YCGR"/>
    <property type="match status" value="1"/>
</dbReference>
<feature type="transmembrane region" description="Helical" evidence="7">
    <location>
        <begin position="299"/>
        <end position="319"/>
    </location>
</feature>
<evidence type="ECO:0000313" key="9">
    <source>
        <dbReference type="Proteomes" id="UP000264605"/>
    </source>
</evidence>
<dbReference type="InterPro" id="IPR052923">
    <property type="entry name" value="UPF0718"/>
</dbReference>
<evidence type="ECO:0000256" key="1">
    <source>
        <dbReference type="ARBA" id="ARBA00004651"/>
    </source>
</evidence>
<dbReference type="EMBL" id="CP032090">
    <property type="protein sequence ID" value="AXV66175.1"/>
    <property type="molecule type" value="Genomic_DNA"/>
</dbReference>
<evidence type="ECO:0000313" key="8">
    <source>
        <dbReference type="EMBL" id="AXV66175.1"/>
    </source>
</evidence>
<dbReference type="RefSeq" id="WP_118844609.1">
    <property type="nucleotide sequence ID" value="NZ_CP032090.1"/>
</dbReference>
<feature type="transmembrane region" description="Helical" evidence="7">
    <location>
        <begin position="52"/>
        <end position="73"/>
    </location>
</feature>
<dbReference type="AlphaFoldDB" id="A0AAD0WDA9"/>
<feature type="transmembrane region" description="Helical" evidence="7">
    <location>
        <begin position="7"/>
        <end position="32"/>
    </location>
</feature>
<keyword evidence="3" id="KW-1003">Cell membrane</keyword>
<dbReference type="GeneID" id="99506441"/>
<name>A0AAD0WDA9_9GAMM</name>
<sequence>MDLLNNFWQLFLLSAPWLMLGLLIAGLLNVYLPANFLNRHLGKEGLWTTIKAAFIGAPMPLCSCGVIPAAIGLRRAGASKSATTAFLVSTPETGVDSVSVSYVLLGPFMAIIRPIAAVCSAIAAGVLVGKDHEIHSQHKHQAATADDNSAGCCSSNTAAEVKKEPSCCSSNTSAEVKKESSCCSSNTSAEVKKEPSCCSSNIAAEVKKESSCCSSNASAEIKKEPSGFSTEDSASIKADRCCKSEKPSLSIESRVAKFKRAIRFSCNKLLEDTMVWLVIGLFFAALVQTYVPESYLSQWGSGIFAMLVVILISIPMYICATASTPIAAGLLLSGVSPGAVLVFMLAGPATNIATLGVVGKELGKRAVFAYLTGVIGMALLFGFLTDYLVDEFGFVVAPMMGTEHEVLPHWLSLSSGIILAILMLRLVFKMALKKFVDTGKSIA</sequence>
<keyword evidence="6 7" id="KW-0472">Membrane</keyword>
<gene>
    <name evidence="8" type="ORF">D0907_13260</name>
</gene>
<dbReference type="NCBIfam" id="NF033936">
    <property type="entry name" value="CuZnOut_SO0444"/>
    <property type="match status" value="1"/>
</dbReference>
<dbReference type="Proteomes" id="UP000264605">
    <property type="component" value="Chromosome"/>
</dbReference>
<evidence type="ECO:0000256" key="6">
    <source>
        <dbReference type="ARBA" id="ARBA00023136"/>
    </source>
</evidence>
<accession>A0AAD0WDA9</accession>
<dbReference type="KEGG" id="pdj:D0907_13260"/>
<keyword evidence="5 7" id="KW-1133">Transmembrane helix</keyword>
<feature type="transmembrane region" description="Helical" evidence="7">
    <location>
        <begin position="269"/>
        <end position="287"/>
    </location>
</feature>
<comment type="similarity">
    <text evidence="2">Belongs to the UPF0718 family.</text>
</comment>
<evidence type="ECO:0000256" key="4">
    <source>
        <dbReference type="ARBA" id="ARBA00022692"/>
    </source>
</evidence>
<evidence type="ECO:0000256" key="2">
    <source>
        <dbReference type="ARBA" id="ARBA00006386"/>
    </source>
</evidence>
<protein>
    <submittedName>
        <fullName evidence="8">Permease</fullName>
    </submittedName>
</protein>
<evidence type="ECO:0000256" key="3">
    <source>
        <dbReference type="ARBA" id="ARBA00022475"/>
    </source>
</evidence>
<dbReference type="PANTHER" id="PTHR34184:SF4">
    <property type="entry name" value="UPF0718 PROTEIN YCGR"/>
    <property type="match status" value="1"/>
</dbReference>
<evidence type="ECO:0000256" key="5">
    <source>
        <dbReference type="ARBA" id="ARBA00022989"/>
    </source>
</evidence>
<dbReference type="InterPro" id="IPR005524">
    <property type="entry name" value="DUF318"/>
</dbReference>
<feature type="transmembrane region" description="Helical" evidence="7">
    <location>
        <begin position="326"/>
        <end position="347"/>
    </location>
</feature>
<dbReference type="Pfam" id="PF03773">
    <property type="entry name" value="ArsP_1"/>
    <property type="match status" value="1"/>
</dbReference>
<proteinExistence type="inferred from homology"/>